<dbReference type="Pfam" id="PF02472">
    <property type="entry name" value="ExbD"/>
    <property type="match status" value="1"/>
</dbReference>
<organism evidence="9 10">
    <name type="scientific">Hymenobacter wooponensis</name>
    <dbReference type="NCBI Taxonomy" id="1525360"/>
    <lineage>
        <taxon>Bacteria</taxon>
        <taxon>Pseudomonadati</taxon>
        <taxon>Bacteroidota</taxon>
        <taxon>Cytophagia</taxon>
        <taxon>Cytophagales</taxon>
        <taxon>Hymenobacteraceae</taxon>
        <taxon>Hymenobacter</taxon>
    </lineage>
</organism>
<evidence type="ECO:0000256" key="7">
    <source>
        <dbReference type="RuleBase" id="RU003879"/>
    </source>
</evidence>
<dbReference type="Proteomes" id="UP000298284">
    <property type="component" value="Unassembled WGS sequence"/>
</dbReference>
<gene>
    <name evidence="9" type="ORF">EU557_09485</name>
</gene>
<proteinExistence type="inferred from homology"/>
<keyword evidence="6 8" id="KW-0472">Membrane</keyword>
<dbReference type="GO" id="GO:0022857">
    <property type="term" value="F:transmembrane transporter activity"/>
    <property type="evidence" value="ECO:0007669"/>
    <property type="project" value="InterPro"/>
</dbReference>
<sequence>MAVEEVVSTMPLITMASTQPLDLSAKRLRRTFRAIVPPDMTPMVGVGFLLVSFFLLTITVSKPTVMQVTMPVKARPNEFG</sequence>
<evidence type="ECO:0000256" key="2">
    <source>
        <dbReference type="ARBA" id="ARBA00005811"/>
    </source>
</evidence>
<dbReference type="GO" id="GO:0005886">
    <property type="term" value="C:plasma membrane"/>
    <property type="evidence" value="ECO:0007669"/>
    <property type="project" value="UniProtKB-SubCell"/>
</dbReference>
<name>A0A4Z0MR70_9BACT</name>
<keyword evidence="7" id="KW-0813">Transport</keyword>
<evidence type="ECO:0008006" key="11">
    <source>
        <dbReference type="Google" id="ProtNLM"/>
    </source>
</evidence>
<dbReference type="InterPro" id="IPR003400">
    <property type="entry name" value="ExbD"/>
</dbReference>
<keyword evidence="7" id="KW-0653">Protein transport</keyword>
<feature type="transmembrane region" description="Helical" evidence="8">
    <location>
        <begin position="40"/>
        <end position="60"/>
    </location>
</feature>
<dbReference type="AlphaFoldDB" id="A0A4Z0MR70"/>
<keyword evidence="10" id="KW-1185">Reference proteome</keyword>
<evidence type="ECO:0000256" key="8">
    <source>
        <dbReference type="SAM" id="Phobius"/>
    </source>
</evidence>
<keyword evidence="3" id="KW-1003">Cell membrane</keyword>
<comment type="subcellular location">
    <subcellularLocation>
        <location evidence="1">Cell membrane</location>
        <topology evidence="1">Single-pass membrane protein</topology>
    </subcellularLocation>
    <subcellularLocation>
        <location evidence="7">Cell membrane</location>
        <topology evidence="7">Single-pass type II membrane protein</topology>
    </subcellularLocation>
</comment>
<reference evidence="9 10" key="1">
    <citation type="submission" date="2019-04" db="EMBL/GenBank/DDBJ databases">
        <authorList>
            <person name="Feng G."/>
            <person name="Zhang J."/>
            <person name="Zhu H."/>
        </authorList>
    </citation>
    <scope>NUCLEOTIDE SEQUENCE [LARGE SCALE GENOMIC DNA]</scope>
    <source>
        <strain evidence="9 10">JCM 19491</strain>
    </source>
</reference>
<evidence type="ECO:0000256" key="5">
    <source>
        <dbReference type="ARBA" id="ARBA00022989"/>
    </source>
</evidence>
<protein>
    <recommendedName>
        <fullName evidence="11">Biopolymer transporter ExbD</fullName>
    </recommendedName>
</protein>
<dbReference type="GO" id="GO:0015031">
    <property type="term" value="P:protein transport"/>
    <property type="evidence" value="ECO:0007669"/>
    <property type="project" value="UniProtKB-KW"/>
</dbReference>
<evidence type="ECO:0000256" key="6">
    <source>
        <dbReference type="ARBA" id="ARBA00023136"/>
    </source>
</evidence>
<dbReference type="EMBL" id="SRKZ01000002">
    <property type="protein sequence ID" value="TGD81756.1"/>
    <property type="molecule type" value="Genomic_DNA"/>
</dbReference>
<evidence type="ECO:0000256" key="4">
    <source>
        <dbReference type="ARBA" id="ARBA00022692"/>
    </source>
</evidence>
<keyword evidence="5 8" id="KW-1133">Transmembrane helix</keyword>
<accession>A0A4Z0MR70</accession>
<evidence type="ECO:0000256" key="1">
    <source>
        <dbReference type="ARBA" id="ARBA00004162"/>
    </source>
</evidence>
<comment type="caution">
    <text evidence="9">The sequence shown here is derived from an EMBL/GenBank/DDBJ whole genome shotgun (WGS) entry which is preliminary data.</text>
</comment>
<keyword evidence="4 7" id="KW-0812">Transmembrane</keyword>
<evidence type="ECO:0000313" key="9">
    <source>
        <dbReference type="EMBL" id="TGD81756.1"/>
    </source>
</evidence>
<evidence type="ECO:0000256" key="3">
    <source>
        <dbReference type="ARBA" id="ARBA00022475"/>
    </source>
</evidence>
<evidence type="ECO:0000313" key="10">
    <source>
        <dbReference type="Proteomes" id="UP000298284"/>
    </source>
</evidence>
<comment type="similarity">
    <text evidence="2 7">Belongs to the ExbD/TolR family.</text>
</comment>